<evidence type="ECO:0000256" key="8">
    <source>
        <dbReference type="SAM" id="Phobius"/>
    </source>
</evidence>
<feature type="transmembrane region" description="Helical" evidence="8">
    <location>
        <begin position="249"/>
        <end position="268"/>
    </location>
</feature>
<evidence type="ECO:0000313" key="10">
    <source>
        <dbReference type="EMBL" id="WIV90101.1"/>
    </source>
</evidence>
<dbReference type="EMBL" id="CP127389">
    <property type="protein sequence ID" value="WIV90101.1"/>
    <property type="molecule type" value="Genomic_DNA"/>
</dbReference>
<proteinExistence type="inferred from homology"/>
<evidence type="ECO:0000256" key="2">
    <source>
        <dbReference type="ARBA" id="ARBA00009853"/>
    </source>
</evidence>
<comment type="similarity">
    <text evidence="2">Belongs to the drug/metabolite transporter (DMT) superfamily. 10 TMS drug/metabolite exporter (DME) (TC 2.A.7.3) family.</text>
</comment>
<feature type="transmembrane region" description="Helical" evidence="8">
    <location>
        <begin position="91"/>
        <end position="112"/>
    </location>
</feature>
<dbReference type="PANTHER" id="PTHR32322">
    <property type="entry name" value="INNER MEMBRANE TRANSPORTER"/>
    <property type="match status" value="1"/>
</dbReference>
<evidence type="ECO:0000256" key="7">
    <source>
        <dbReference type="ARBA" id="ARBA00040595"/>
    </source>
</evidence>
<feature type="transmembrane region" description="Helical" evidence="8">
    <location>
        <begin position="121"/>
        <end position="139"/>
    </location>
</feature>
<dbReference type="InterPro" id="IPR037185">
    <property type="entry name" value="EmrE-like"/>
</dbReference>
<sequence>MAYLLLALAAIFWGGNYVAGHLLVGYINPYLLSVLRWGFTSMLMFILYWKVIRKEWHLLTEHLGINTLFAFLGQVSFPLTLYIGLQYTSSLNAAIYISATPCLVLMINFLFFREHISTRNVIGAIVSTIGVIYLAYAGSDGEASFSSFGIGDVLTIISALSWAFYCALLRLKDKRVTHTSFVGFCSLIGTAILIPMYLVYLFYAKETPVTMGSDYFYPALGVAYLVIFPSWLSYVFWNKGVAMIGTTRSEIFTHLIPVSGGLLSIILLDEKIHLYHVISLVMIVFGIVCCSGKNKARA</sequence>
<dbReference type="PANTHER" id="PTHR32322:SF18">
    <property type="entry name" value="S-ADENOSYLMETHIONINE_S-ADENOSYLHOMOCYSTEINE TRANSPORTER"/>
    <property type="match status" value="1"/>
</dbReference>
<evidence type="ECO:0000256" key="6">
    <source>
        <dbReference type="ARBA" id="ARBA00023136"/>
    </source>
</evidence>
<accession>A0ABY8YD92</accession>
<evidence type="ECO:0000256" key="5">
    <source>
        <dbReference type="ARBA" id="ARBA00022989"/>
    </source>
</evidence>
<keyword evidence="3" id="KW-1003">Cell membrane</keyword>
<evidence type="ECO:0000259" key="9">
    <source>
        <dbReference type="Pfam" id="PF00892"/>
    </source>
</evidence>
<feature type="transmembrane region" description="Helical" evidence="8">
    <location>
        <begin position="181"/>
        <end position="203"/>
    </location>
</feature>
<dbReference type="Pfam" id="PF00892">
    <property type="entry name" value="EamA"/>
    <property type="match status" value="2"/>
</dbReference>
<feature type="transmembrane region" description="Helical" evidence="8">
    <location>
        <begin position="215"/>
        <end position="237"/>
    </location>
</feature>
<keyword evidence="5 8" id="KW-1133">Transmembrane helix</keyword>
<feature type="domain" description="EamA" evidence="9">
    <location>
        <begin position="2"/>
        <end position="134"/>
    </location>
</feature>
<keyword evidence="6 8" id="KW-0472">Membrane</keyword>
<dbReference type="RefSeq" id="WP_285805780.1">
    <property type="nucleotide sequence ID" value="NZ_CP127389.1"/>
</dbReference>
<evidence type="ECO:0000256" key="4">
    <source>
        <dbReference type="ARBA" id="ARBA00022692"/>
    </source>
</evidence>
<feature type="transmembrane region" description="Helical" evidence="8">
    <location>
        <begin position="30"/>
        <end position="51"/>
    </location>
</feature>
<reference evidence="10 11" key="1">
    <citation type="submission" date="2023-06" db="EMBL/GenBank/DDBJ databases">
        <title>Proteus appendicitidis sp. nov., isolated from the appendiceal pus of an appendicitis patient in Yongzhou, China.</title>
        <authorList>
            <person name="Cai X."/>
        </authorList>
    </citation>
    <scope>NUCLEOTIDE SEQUENCE [LARGE SCALE GENOMIC DNA]</scope>
    <source>
        <strain evidence="10 11">HZ0627</strain>
    </source>
</reference>
<organism evidence="10 11">
    <name type="scientific">Proteus appendicitidis</name>
    <dbReference type="NCBI Taxonomy" id="3034648"/>
    <lineage>
        <taxon>Bacteria</taxon>
        <taxon>Pseudomonadati</taxon>
        <taxon>Pseudomonadota</taxon>
        <taxon>Gammaproteobacteria</taxon>
        <taxon>Enterobacterales</taxon>
        <taxon>Morganellaceae</taxon>
        <taxon>Proteus</taxon>
    </lineage>
</organism>
<gene>
    <name evidence="10" type="ORF">QQS39_08885</name>
</gene>
<protein>
    <recommendedName>
        <fullName evidence="7">Threonine/homoserine exporter RhtA</fullName>
    </recommendedName>
</protein>
<dbReference type="InterPro" id="IPR050638">
    <property type="entry name" value="AA-Vitamin_Transporters"/>
</dbReference>
<dbReference type="Proteomes" id="UP001226651">
    <property type="component" value="Chromosome"/>
</dbReference>
<evidence type="ECO:0000256" key="1">
    <source>
        <dbReference type="ARBA" id="ARBA00004651"/>
    </source>
</evidence>
<keyword evidence="4 8" id="KW-0812">Transmembrane</keyword>
<name>A0ABY8YD92_9GAMM</name>
<feature type="transmembrane region" description="Helical" evidence="8">
    <location>
        <begin position="63"/>
        <end position="85"/>
    </location>
</feature>
<evidence type="ECO:0000256" key="3">
    <source>
        <dbReference type="ARBA" id="ARBA00022475"/>
    </source>
</evidence>
<dbReference type="InterPro" id="IPR000620">
    <property type="entry name" value="EamA_dom"/>
</dbReference>
<feature type="transmembrane region" description="Helical" evidence="8">
    <location>
        <begin position="145"/>
        <end position="169"/>
    </location>
</feature>
<dbReference type="SUPFAM" id="SSF103481">
    <property type="entry name" value="Multidrug resistance efflux transporter EmrE"/>
    <property type="match status" value="2"/>
</dbReference>
<keyword evidence="11" id="KW-1185">Reference proteome</keyword>
<feature type="transmembrane region" description="Helical" evidence="8">
    <location>
        <begin position="274"/>
        <end position="292"/>
    </location>
</feature>
<comment type="subcellular location">
    <subcellularLocation>
        <location evidence="1">Cell membrane</location>
        <topology evidence="1">Multi-pass membrane protein</topology>
    </subcellularLocation>
</comment>
<evidence type="ECO:0000313" key="11">
    <source>
        <dbReference type="Proteomes" id="UP001226651"/>
    </source>
</evidence>
<feature type="domain" description="EamA" evidence="9">
    <location>
        <begin position="150"/>
        <end position="289"/>
    </location>
</feature>